<reference evidence="4" key="1">
    <citation type="submission" date="2016-10" db="EMBL/GenBank/DDBJ databases">
        <authorList>
            <person name="Varghese N."/>
            <person name="Submissions S."/>
        </authorList>
    </citation>
    <scope>NUCLEOTIDE SEQUENCE [LARGE SCALE GENOMIC DNA]</scope>
    <source>
        <strain evidence="4">DSM 17616</strain>
    </source>
</reference>
<dbReference type="Pfam" id="PF07963">
    <property type="entry name" value="N_methyl"/>
    <property type="match status" value="1"/>
</dbReference>
<dbReference type="AlphaFoldDB" id="A0A1H6JEP4"/>
<evidence type="ECO:0000256" key="1">
    <source>
        <dbReference type="SAM" id="MobiDB-lite"/>
    </source>
</evidence>
<evidence type="ECO:0000259" key="2">
    <source>
        <dbReference type="Pfam" id="PF22150"/>
    </source>
</evidence>
<feature type="region of interest" description="Disordered" evidence="1">
    <location>
        <begin position="147"/>
        <end position="166"/>
    </location>
</feature>
<dbReference type="InterPro" id="IPR013362">
    <property type="entry name" value="Pilus_4_PilV"/>
</dbReference>
<sequence length="166" mass="18037">MDMRLQHGFSLVEVLVTLLVLKVGLLGILAAQTVALRQVQDATQRTQAVALSYALLNELRANQSLSTAVGQHVTRYTELPVIPVCTPPTPCSAEQLADAQLHHLFSRLQPQHGAGLYEPEFCLQSQGAAVRLDVSWQQRAYSAEPTGQSCAAGAGRSGFTVQSRWR</sequence>
<dbReference type="InterPro" id="IPR012902">
    <property type="entry name" value="N_methyl_site"/>
</dbReference>
<dbReference type="Proteomes" id="UP000199371">
    <property type="component" value="Unassembled WGS sequence"/>
</dbReference>
<organism evidence="3 4">
    <name type="scientific">Rheinheimera pacifica</name>
    <dbReference type="NCBI Taxonomy" id="173990"/>
    <lineage>
        <taxon>Bacteria</taxon>
        <taxon>Pseudomonadati</taxon>
        <taxon>Pseudomonadota</taxon>
        <taxon>Gammaproteobacteria</taxon>
        <taxon>Chromatiales</taxon>
        <taxon>Chromatiaceae</taxon>
        <taxon>Rheinheimera</taxon>
    </lineage>
</organism>
<dbReference type="STRING" id="173990.SAMN05660691_00484"/>
<dbReference type="EMBL" id="FNXF01000001">
    <property type="protein sequence ID" value="SEH60732.1"/>
    <property type="molecule type" value="Genomic_DNA"/>
</dbReference>
<dbReference type="OrthoDB" id="5768019at2"/>
<keyword evidence="4" id="KW-1185">Reference proteome</keyword>
<proteinExistence type="predicted"/>
<accession>A0A1H6JEP4</accession>
<dbReference type="NCBIfam" id="TIGR02523">
    <property type="entry name" value="type_IV_pilV"/>
    <property type="match status" value="1"/>
</dbReference>
<protein>
    <submittedName>
        <fullName evidence="3">Type IV pilus assembly protein PilV</fullName>
    </submittedName>
</protein>
<evidence type="ECO:0000313" key="3">
    <source>
        <dbReference type="EMBL" id="SEH60732.1"/>
    </source>
</evidence>
<dbReference type="NCBIfam" id="TIGR02532">
    <property type="entry name" value="IV_pilin_GFxxxE"/>
    <property type="match status" value="1"/>
</dbReference>
<dbReference type="Pfam" id="PF22150">
    <property type="entry name" value="Tt1218-like"/>
    <property type="match status" value="1"/>
</dbReference>
<name>A0A1H6JEP4_9GAMM</name>
<gene>
    <name evidence="3" type="ORF">SAMN05660691_00484</name>
</gene>
<dbReference type="InterPro" id="IPR054402">
    <property type="entry name" value="Tt1218-like_dom"/>
</dbReference>
<evidence type="ECO:0000313" key="4">
    <source>
        <dbReference type="Proteomes" id="UP000199371"/>
    </source>
</evidence>
<feature type="domain" description="Type IV pilin Tt1218-like" evidence="2">
    <location>
        <begin position="30"/>
        <end position="98"/>
    </location>
</feature>